<organism evidence="1">
    <name type="scientific">marine sediment metagenome</name>
    <dbReference type="NCBI Taxonomy" id="412755"/>
    <lineage>
        <taxon>unclassified sequences</taxon>
        <taxon>metagenomes</taxon>
        <taxon>ecological metagenomes</taxon>
    </lineage>
</organism>
<protein>
    <submittedName>
        <fullName evidence="1">Uncharacterized protein</fullName>
    </submittedName>
</protein>
<reference evidence="1" key="1">
    <citation type="journal article" date="2014" name="Front. Microbiol.">
        <title>High frequency of phylogenetically diverse reductive dehalogenase-homologous genes in deep subseafloor sedimentary metagenomes.</title>
        <authorList>
            <person name="Kawai M."/>
            <person name="Futagami T."/>
            <person name="Toyoda A."/>
            <person name="Takaki Y."/>
            <person name="Nishi S."/>
            <person name="Hori S."/>
            <person name="Arai W."/>
            <person name="Tsubouchi T."/>
            <person name="Morono Y."/>
            <person name="Uchiyama I."/>
            <person name="Ito T."/>
            <person name="Fujiyama A."/>
            <person name="Inagaki F."/>
            <person name="Takami H."/>
        </authorList>
    </citation>
    <scope>NUCLEOTIDE SEQUENCE</scope>
    <source>
        <strain evidence="1">Expedition CK06-06</strain>
    </source>
</reference>
<gene>
    <name evidence="1" type="ORF">S03H2_57857</name>
</gene>
<feature type="non-terminal residue" evidence="1">
    <location>
        <position position="44"/>
    </location>
</feature>
<sequence>MSTKTQRKKNPKGLRVCPSKEQETLLSLFWLEGRSGGEERGRLR</sequence>
<dbReference type="AlphaFoldDB" id="X1KR72"/>
<evidence type="ECO:0000313" key="1">
    <source>
        <dbReference type="EMBL" id="GAH84483.1"/>
    </source>
</evidence>
<proteinExistence type="predicted"/>
<accession>X1KR72</accession>
<dbReference type="EMBL" id="BARU01037099">
    <property type="protein sequence ID" value="GAH84483.1"/>
    <property type="molecule type" value="Genomic_DNA"/>
</dbReference>
<name>X1KR72_9ZZZZ</name>
<comment type="caution">
    <text evidence="1">The sequence shown here is derived from an EMBL/GenBank/DDBJ whole genome shotgun (WGS) entry which is preliminary data.</text>
</comment>